<evidence type="ECO:0000313" key="2">
    <source>
        <dbReference type="Proteomes" id="UP001060215"/>
    </source>
</evidence>
<protein>
    <submittedName>
        <fullName evidence="1">Uncharacterized protein</fullName>
    </submittedName>
</protein>
<dbReference type="Proteomes" id="UP001060215">
    <property type="component" value="Chromosome 8"/>
</dbReference>
<reference evidence="1 2" key="1">
    <citation type="journal article" date="2022" name="Plant J.">
        <title>Chromosome-level genome of Camellia lanceoleosa provides a valuable resource for understanding genome evolution and self-incompatibility.</title>
        <authorList>
            <person name="Gong W."/>
            <person name="Xiao S."/>
            <person name="Wang L."/>
            <person name="Liao Z."/>
            <person name="Chang Y."/>
            <person name="Mo W."/>
            <person name="Hu G."/>
            <person name="Li W."/>
            <person name="Zhao G."/>
            <person name="Zhu H."/>
            <person name="Hu X."/>
            <person name="Ji K."/>
            <person name="Xiang X."/>
            <person name="Song Q."/>
            <person name="Yuan D."/>
            <person name="Jin S."/>
            <person name="Zhang L."/>
        </authorList>
    </citation>
    <scope>NUCLEOTIDE SEQUENCE [LARGE SCALE GENOMIC DNA]</scope>
    <source>
        <strain evidence="1">SQ_2022a</strain>
    </source>
</reference>
<organism evidence="1 2">
    <name type="scientific">Camellia lanceoleosa</name>
    <dbReference type="NCBI Taxonomy" id="1840588"/>
    <lineage>
        <taxon>Eukaryota</taxon>
        <taxon>Viridiplantae</taxon>
        <taxon>Streptophyta</taxon>
        <taxon>Embryophyta</taxon>
        <taxon>Tracheophyta</taxon>
        <taxon>Spermatophyta</taxon>
        <taxon>Magnoliopsida</taxon>
        <taxon>eudicotyledons</taxon>
        <taxon>Gunneridae</taxon>
        <taxon>Pentapetalae</taxon>
        <taxon>asterids</taxon>
        <taxon>Ericales</taxon>
        <taxon>Theaceae</taxon>
        <taxon>Camellia</taxon>
    </lineage>
</organism>
<accession>A0ACC0GM54</accession>
<name>A0ACC0GM54_9ERIC</name>
<comment type="caution">
    <text evidence="1">The sequence shown here is derived from an EMBL/GenBank/DDBJ whole genome shotgun (WGS) entry which is preliminary data.</text>
</comment>
<keyword evidence="2" id="KW-1185">Reference proteome</keyword>
<sequence>MLLFFWVARILLFIFCFYHLLTHFNQGVRVDCNLAILTGYLRRTLWFAYCHALHAASSQRVMDCKFHPRQCVCALFRHGVGGLAGK</sequence>
<gene>
    <name evidence="1" type="ORF">LOK49_LG09G01338</name>
</gene>
<evidence type="ECO:0000313" key="1">
    <source>
        <dbReference type="EMBL" id="KAI8001542.1"/>
    </source>
</evidence>
<proteinExistence type="predicted"/>
<dbReference type="EMBL" id="CM045765">
    <property type="protein sequence ID" value="KAI8001542.1"/>
    <property type="molecule type" value="Genomic_DNA"/>
</dbReference>